<dbReference type="Proteomes" id="UP000199068">
    <property type="component" value="Unassembled WGS sequence"/>
</dbReference>
<feature type="domain" description="Transglycosylase SLT" evidence="1">
    <location>
        <begin position="36"/>
        <end position="118"/>
    </location>
</feature>
<dbReference type="RefSeq" id="WP_092723021.1">
    <property type="nucleotide sequence ID" value="NZ_FNGW01000002.1"/>
</dbReference>
<evidence type="ECO:0000313" key="2">
    <source>
        <dbReference type="EMBL" id="SDL47478.1"/>
    </source>
</evidence>
<protein>
    <submittedName>
        <fullName evidence="2">Transglycosylase SLT domain-containing protein</fullName>
    </submittedName>
</protein>
<gene>
    <name evidence="2" type="ORF">SAMN04515677_10295</name>
</gene>
<dbReference type="SUPFAM" id="SSF53955">
    <property type="entry name" value="Lysozyme-like"/>
    <property type="match status" value="1"/>
</dbReference>
<sequence>MKKSLSIVITLLLVVIGGSLLAREIVYPVKDISDIKTVSKEYNVDPYILAAMGNFESRFEDKDYEKNTNNGILRFSDESSIKLANELKINNFKPSDLTNNKTSLKLGAYYLSKFKDQGLSKMVQEWNVRNKVEDSIDRRAYAKEYYVPKIEKNIKIFKILYPELNM</sequence>
<evidence type="ECO:0000259" key="1">
    <source>
        <dbReference type="Pfam" id="PF01464"/>
    </source>
</evidence>
<keyword evidence="3" id="KW-1185">Reference proteome</keyword>
<dbReference type="InterPro" id="IPR023346">
    <property type="entry name" value="Lysozyme-like_dom_sf"/>
</dbReference>
<proteinExistence type="predicted"/>
<name>A0A1G9KCC7_9FIRM</name>
<dbReference type="Pfam" id="PF01464">
    <property type="entry name" value="SLT"/>
    <property type="match status" value="1"/>
</dbReference>
<reference evidence="2 3" key="1">
    <citation type="submission" date="2016-10" db="EMBL/GenBank/DDBJ databases">
        <authorList>
            <person name="de Groot N.N."/>
        </authorList>
    </citation>
    <scope>NUCLEOTIDE SEQUENCE [LARGE SCALE GENOMIC DNA]</scope>
    <source>
        <strain evidence="2 3">DSM 797</strain>
    </source>
</reference>
<dbReference type="EMBL" id="FNGW01000002">
    <property type="protein sequence ID" value="SDL47478.1"/>
    <property type="molecule type" value="Genomic_DNA"/>
</dbReference>
<dbReference type="InterPro" id="IPR008258">
    <property type="entry name" value="Transglycosylase_SLT_dom_1"/>
</dbReference>
<evidence type="ECO:0000313" key="3">
    <source>
        <dbReference type="Proteomes" id="UP000199068"/>
    </source>
</evidence>
<dbReference type="AlphaFoldDB" id="A0A1G9KCC7"/>
<dbReference type="STRING" id="1121325.SAMN04515677_10295"/>
<accession>A0A1G9KCC7</accession>
<organism evidence="2 3">
    <name type="scientific">Romboutsia lituseburensis DSM 797</name>
    <dbReference type="NCBI Taxonomy" id="1121325"/>
    <lineage>
        <taxon>Bacteria</taxon>
        <taxon>Bacillati</taxon>
        <taxon>Bacillota</taxon>
        <taxon>Clostridia</taxon>
        <taxon>Peptostreptococcales</taxon>
        <taxon>Peptostreptococcaceae</taxon>
        <taxon>Romboutsia</taxon>
    </lineage>
</organism>
<dbReference type="Gene3D" id="1.10.530.10">
    <property type="match status" value="1"/>
</dbReference>